<dbReference type="Proteomes" id="UP000321055">
    <property type="component" value="Unassembled WGS sequence"/>
</dbReference>
<gene>
    <name evidence="7" type="ORF">E6Q60_03775</name>
</gene>
<dbReference type="PANTHER" id="PTHR43646">
    <property type="entry name" value="GLYCOSYLTRANSFERASE"/>
    <property type="match status" value="1"/>
</dbReference>
<evidence type="ECO:0000256" key="3">
    <source>
        <dbReference type="ARBA" id="ARBA00022676"/>
    </source>
</evidence>
<evidence type="ECO:0000259" key="6">
    <source>
        <dbReference type="Pfam" id="PF00535"/>
    </source>
</evidence>
<comment type="caution">
    <text evidence="7">The sequence shown here is derived from an EMBL/GenBank/DDBJ whole genome shotgun (WGS) entry which is preliminary data.</text>
</comment>
<comment type="subcellular location">
    <subcellularLocation>
        <location evidence="1">Cell membrane</location>
    </subcellularLocation>
</comment>
<dbReference type="EMBL" id="SSFX01000029">
    <property type="protein sequence ID" value="TXI29658.1"/>
    <property type="molecule type" value="Genomic_DNA"/>
</dbReference>
<dbReference type="NCBIfam" id="TIGR04283">
    <property type="entry name" value="glyco_like_mftF"/>
    <property type="match status" value="1"/>
</dbReference>
<keyword evidence="5" id="KW-0472">Membrane</keyword>
<dbReference type="Pfam" id="PF00535">
    <property type="entry name" value="Glycos_transf_2"/>
    <property type="match status" value="1"/>
</dbReference>
<sequence length="238" mass="27085">MLSVSVIIPCFHDEVRLTRLLKQLHKLPNHPLEIIVVDGANSRKCREICDQYHVLWLSSEPCRGQQLLAGAALAQGDVLWFLHADARLPANPLAAITTAFVQDAAVGGYFRFRFDAPRTWSTLVLEFAIALRCRFGGVPYGDQGLFISRQTYIQVGGHAPWPLFEEVPLVRGARCIGKFLPLRESIFVDSRRWQRDGWWRRTWNNRKLALVFACGVTPHDLASLYHSRDISKITKTHL</sequence>
<dbReference type="GO" id="GO:0005886">
    <property type="term" value="C:plasma membrane"/>
    <property type="evidence" value="ECO:0007669"/>
    <property type="project" value="UniProtKB-SubCell"/>
</dbReference>
<reference evidence="7 8" key="1">
    <citation type="submission" date="2018-09" db="EMBL/GenBank/DDBJ databases">
        <title>Metagenome Assembled Genomes from an Advanced Water Purification Facility.</title>
        <authorList>
            <person name="Stamps B.W."/>
            <person name="Spear J.R."/>
        </authorList>
    </citation>
    <scope>NUCLEOTIDE SEQUENCE [LARGE SCALE GENOMIC DNA]</scope>
    <source>
        <strain evidence="7">Bin_54_1</strain>
    </source>
</reference>
<dbReference type="InterPro" id="IPR026461">
    <property type="entry name" value="Trfase_2_rSAM/seldom_assoc"/>
</dbReference>
<organism evidence="7 8">
    <name type="scientific">Nitrosomonas oligotropha</name>
    <dbReference type="NCBI Taxonomy" id="42354"/>
    <lineage>
        <taxon>Bacteria</taxon>
        <taxon>Pseudomonadati</taxon>
        <taxon>Pseudomonadota</taxon>
        <taxon>Betaproteobacteria</taxon>
        <taxon>Nitrosomonadales</taxon>
        <taxon>Nitrosomonadaceae</taxon>
        <taxon>Nitrosomonas</taxon>
    </lineage>
</organism>
<keyword evidence="3" id="KW-0328">Glycosyltransferase</keyword>
<accession>A0A5C7VZN8</accession>
<dbReference type="PANTHER" id="PTHR43646:SF2">
    <property type="entry name" value="GLYCOSYLTRANSFERASE 2-LIKE DOMAIN-CONTAINING PROTEIN"/>
    <property type="match status" value="1"/>
</dbReference>
<protein>
    <submittedName>
        <fullName evidence="7">Glycosyltransferase</fullName>
    </submittedName>
</protein>
<name>A0A5C7VZN8_9PROT</name>
<evidence type="ECO:0000313" key="8">
    <source>
        <dbReference type="Proteomes" id="UP000321055"/>
    </source>
</evidence>
<evidence type="ECO:0000256" key="1">
    <source>
        <dbReference type="ARBA" id="ARBA00004236"/>
    </source>
</evidence>
<feature type="domain" description="Glycosyltransferase 2-like" evidence="6">
    <location>
        <begin position="5"/>
        <end position="149"/>
    </location>
</feature>
<dbReference type="InterPro" id="IPR029044">
    <property type="entry name" value="Nucleotide-diphossugar_trans"/>
</dbReference>
<proteinExistence type="predicted"/>
<evidence type="ECO:0000313" key="7">
    <source>
        <dbReference type="EMBL" id="TXI29658.1"/>
    </source>
</evidence>
<dbReference type="InterPro" id="IPR001173">
    <property type="entry name" value="Glyco_trans_2-like"/>
</dbReference>
<dbReference type="CDD" id="cd02522">
    <property type="entry name" value="GT_2_like_a"/>
    <property type="match status" value="1"/>
</dbReference>
<dbReference type="SUPFAM" id="SSF53448">
    <property type="entry name" value="Nucleotide-diphospho-sugar transferases"/>
    <property type="match status" value="1"/>
</dbReference>
<dbReference type="AlphaFoldDB" id="A0A5C7VZN8"/>
<keyword evidence="2" id="KW-1003">Cell membrane</keyword>
<evidence type="ECO:0000256" key="2">
    <source>
        <dbReference type="ARBA" id="ARBA00022475"/>
    </source>
</evidence>
<evidence type="ECO:0000256" key="5">
    <source>
        <dbReference type="ARBA" id="ARBA00023136"/>
    </source>
</evidence>
<dbReference type="Gene3D" id="3.90.550.10">
    <property type="entry name" value="Spore Coat Polysaccharide Biosynthesis Protein SpsA, Chain A"/>
    <property type="match status" value="1"/>
</dbReference>
<evidence type="ECO:0000256" key="4">
    <source>
        <dbReference type="ARBA" id="ARBA00022679"/>
    </source>
</evidence>
<keyword evidence="4 7" id="KW-0808">Transferase</keyword>
<dbReference type="GO" id="GO:0016757">
    <property type="term" value="F:glycosyltransferase activity"/>
    <property type="evidence" value="ECO:0007669"/>
    <property type="project" value="UniProtKB-KW"/>
</dbReference>